<dbReference type="EMBL" id="JACYNN010000007">
    <property type="protein sequence ID" value="MBD8107151.1"/>
    <property type="molecule type" value="Genomic_DNA"/>
</dbReference>
<dbReference type="InterPro" id="IPR051446">
    <property type="entry name" value="HTH_trans_reg/aminotransferase"/>
</dbReference>
<dbReference type="InterPro" id="IPR000524">
    <property type="entry name" value="Tscrpt_reg_HTH_GntR"/>
</dbReference>
<dbReference type="AlphaFoldDB" id="A0A4U3F9J4"/>
<evidence type="ECO:0000256" key="4">
    <source>
        <dbReference type="ARBA" id="ARBA00022898"/>
    </source>
</evidence>
<dbReference type="CDD" id="cd07377">
    <property type="entry name" value="WHTH_GntR"/>
    <property type="match status" value="1"/>
</dbReference>
<evidence type="ECO:0000313" key="12">
    <source>
        <dbReference type="Proteomes" id="UP000661012"/>
    </source>
</evidence>
<reference evidence="10 11" key="1">
    <citation type="journal article" date="2019" name="Sci. Rep.">
        <title>Differences in resource use lead to coexistence of seed-transmitted microbial populations.</title>
        <authorList>
            <person name="Torres-Cortes G."/>
            <person name="Garcia B.J."/>
            <person name="Compant S."/>
            <person name="Rezki S."/>
            <person name="Jones P."/>
            <person name="Preveaux A."/>
            <person name="Briand M."/>
            <person name="Roulet A."/>
            <person name="Bouchez O."/>
            <person name="Jacobson D."/>
            <person name="Barret M."/>
        </authorList>
    </citation>
    <scope>NUCLEOTIDE SEQUENCE [LARGE SCALE GENOMIC DNA]</scope>
    <source>
        <strain evidence="10 11">CFBP13511</strain>
    </source>
</reference>
<name>A0A4U3F9J4_9GAMM</name>
<dbReference type="GO" id="GO:0008483">
    <property type="term" value="F:transaminase activity"/>
    <property type="evidence" value="ECO:0007669"/>
    <property type="project" value="UniProtKB-KW"/>
</dbReference>
<dbReference type="PANTHER" id="PTHR46577:SF2">
    <property type="entry name" value="TRANSCRIPTIONAL REGULATORY PROTEIN"/>
    <property type="match status" value="1"/>
</dbReference>
<evidence type="ECO:0000256" key="7">
    <source>
        <dbReference type="ARBA" id="ARBA00023163"/>
    </source>
</evidence>
<evidence type="ECO:0000313" key="10">
    <source>
        <dbReference type="EMBL" id="TKJ89009.1"/>
    </source>
</evidence>
<keyword evidence="5" id="KW-0805">Transcription regulation</keyword>
<dbReference type="InterPro" id="IPR015421">
    <property type="entry name" value="PyrdxlP-dep_Trfase_major"/>
</dbReference>
<dbReference type="InterPro" id="IPR036388">
    <property type="entry name" value="WH-like_DNA-bd_sf"/>
</dbReference>
<comment type="similarity">
    <text evidence="1">In the C-terminal section; belongs to the class-I pyridoxal-phosphate-dependent aminotransferase family.</text>
</comment>
<evidence type="ECO:0000313" key="11">
    <source>
        <dbReference type="Proteomes" id="UP000306393"/>
    </source>
</evidence>
<evidence type="ECO:0000313" key="9">
    <source>
        <dbReference type="EMBL" id="MBD8107151.1"/>
    </source>
</evidence>
<proteinExistence type="inferred from homology"/>
<protein>
    <submittedName>
        <fullName evidence="10">PLP-dependent aminotransferase family protein</fullName>
    </submittedName>
</protein>
<keyword evidence="6" id="KW-0238">DNA-binding</keyword>
<dbReference type="SUPFAM" id="SSF53383">
    <property type="entry name" value="PLP-dependent transferases"/>
    <property type="match status" value="1"/>
</dbReference>
<dbReference type="GeneID" id="67475203"/>
<evidence type="ECO:0000256" key="6">
    <source>
        <dbReference type="ARBA" id="ARBA00023125"/>
    </source>
</evidence>
<dbReference type="SMART" id="SM00345">
    <property type="entry name" value="HTH_GNTR"/>
    <property type="match status" value="1"/>
</dbReference>
<dbReference type="OrthoDB" id="9804020at2"/>
<evidence type="ECO:0000256" key="3">
    <source>
        <dbReference type="ARBA" id="ARBA00022679"/>
    </source>
</evidence>
<dbReference type="Gene3D" id="3.90.1150.10">
    <property type="entry name" value="Aspartate Aminotransferase, domain 1"/>
    <property type="match status" value="1"/>
</dbReference>
<accession>A0A4U3F9J4</accession>
<dbReference type="InterPro" id="IPR015424">
    <property type="entry name" value="PyrdxlP-dep_Trfase"/>
</dbReference>
<feature type="domain" description="HTH gntR-type" evidence="8">
    <location>
        <begin position="1"/>
        <end position="69"/>
    </location>
</feature>
<keyword evidence="4" id="KW-0663">Pyridoxal phosphate</keyword>
<dbReference type="PANTHER" id="PTHR46577">
    <property type="entry name" value="HTH-TYPE TRANSCRIPTIONAL REGULATORY PROTEIN GABR"/>
    <property type="match status" value="1"/>
</dbReference>
<dbReference type="SUPFAM" id="SSF46785">
    <property type="entry name" value="Winged helix' DNA-binding domain"/>
    <property type="match status" value="1"/>
</dbReference>
<evidence type="ECO:0000256" key="5">
    <source>
        <dbReference type="ARBA" id="ARBA00023015"/>
    </source>
</evidence>
<evidence type="ECO:0000259" key="8">
    <source>
        <dbReference type="PROSITE" id="PS50949"/>
    </source>
</evidence>
<dbReference type="Proteomes" id="UP000661012">
    <property type="component" value="Unassembled WGS sequence"/>
</dbReference>
<keyword evidence="3 10" id="KW-0808">Transferase</keyword>
<dbReference type="EMBL" id="QGAC01000013">
    <property type="protein sequence ID" value="TKJ89009.1"/>
    <property type="molecule type" value="Genomic_DNA"/>
</dbReference>
<dbReference type="GO" id="GO:0003700">
    <property type="term" value="F:DNA-binding transcription factor activity"/>
    <property type="evidence" value="ECO:0007669"/>
    <property type="project" value="InterPro"/>
</dbReference>
<reference evidence="9 12" key="2">
    <citation type="journal article" date="2020" name="FEMS Microbiol. Ecol.">
        <title>Temporal dynamics of bacterial communities during seed development and maturation.</title>
        <authorList>
            <person name="Chesneau G."/>
            <person name="Torres-Cortes G."/>
            <person name="Briand M."/>
            <person name="Darrasse A."/>
            <person name="Preveaux A."/>
            <person name="Marais C."/>
            <person name="Jacques M.A."/>
            <person name="Shade A."/>
            <person name="Barret M."/>
        </authorList>
    </citation>
    <scope>NUCLEOTIDE SEQUENCE [LARGE SCALE GENOMIC DNA]</scope>
    <source>
        <strain evidence="9 12">CFBP13732</strain>
    </source>
</reference>
<evidence type="ECO:0000256" key="2">
    <source>
        <dbReference type="ARBA" id="ARBA00022576"/>
    </source>
</evidence>
<keyword evidence="7" id="KW-0804">Transcription</keyword>
<dbReference type="Pfam" id="PF00155">
    <property type="entry name" value="Aminotran_1_2"/>
    <property type="match status" value="1"/>
</dbReference>
<gene>
    <name evidence="10" type="ORF">EpCFBP13511_14250</name>
    <name evidence="9" type="ORF">IFT93_12095</name>
</gene>
<dbReference type="InterPro" id="IPR004839">
    <property type="entry name" value="Aminotransferase_I/II_large"/>
</dbReference>
<comment type="caution">
    <text evidence="10">The sequence shown here is derived from an EMBL/GenBank/DDBJ whole genome shotgun (WGS) entry which is preliminary data.</text>
</comment>
<dbReference type="Proteomes" id="UP000306393">
    <property type="component" value="Unassembled WGS sequence"/>
</dbReference>
<dbReference type="GO" id="GO:0030170">
    <property type="term" value="F:pyridoxal phosphate binding"/>
    <property type="evidence" value="ECO:0007669"/>
    <property type="project" value="InterPro"/>
</dbReference>
<keyword evidence="2 10" id="KW-0032">Aminotransferase</keyword>
<dbReference type="InterPro" id="IPR036390">
    <property type="entry name" value="WH_DNA-bd_sf"/>
</dbReference>
<evidence type="ECO:0000256" key="1">
    <source>
        <dbReference type="ARBA" id="ARBA00005384"/>
    </source>
</evidence>
<dbReference type="Gene3D" id="1.10.10.10">
    <property type="entry name" value="Winged helix-like DNA-binding domain superfamily/Winged helix DNA-binding domain"/>
    <property type="match status" value="1"/>
</dbReference>
<dbReference type="CDD" id="cd00609">
    <property type="entry name" value="AAT_like"/>
    <property type="match status" value="1"/>
</dbReference>
<dbReference type="PROSITE" id="PS50949">
    <property type="entry name" value="HTH_GNTR"/>
    <property type="match status" value="1"/>
</dbReference>
<dbReference type="FunFam" id="3.40.640.10:FF:000023">
    <property type="entry name" value="Transcriptional regulator, GntR family"/>
    <property type="match status" value="1"/>
</dbReference>
<dbReference type="Pfam" id="PF00392">
    <property type="entry name" value="GntR"/>
    <property type="match status" value="1"/>
</dbReference>
<dbReference type="GO" id="GO:0003677">
    <property type="term" value="F:DNA binding"/>
    <property type="evidence" value="ECO:0007669"/>
    <property type="project" value="UniProtKB-KW"/>
</dbReference>
<organism evidence="10 11">
    <name type="scientific">Erwinia persicina</name>
    <dbReference type="NCBI Taxonomy" id="55211"/>
    <lineage>
        <taxon>Bacteria</taxon>
        <taxon>Pseudomonadati</taxon>
        <taxon>Pseudomonadota</taxon>
        <taxon>Gammaproteobacteria</taxon>
        <taxon>Enterobacterales</taxon>
        <taxon>Erwiniaceae</taxon>
        <taxon>Erwinia</taxon>
    </lineage>
</organism>
<sequence>MAKYEQLVAQIQQQIETDIWQPGEKLPSLRQQVELSGMSLMTVMHAYQVLESQGWIQSRPQSGYYVAPRAEFLSQPPTHQKVQLAESVDINAFIFDVLQASRDSQIVPFGSAFPDPELFPQRQLMRALTTVSHSMKAVDALHNLPPGNEALRKTLAQRYALQGIQVSPDEIVITNGAMEALNLSLQALTEPGDWVAIENPSFYGALQAIERLKLKSVAIASDPQTGIDLDELSHSLSRWPIKALWMMTNQQNPVGCTLSKEKKAQLVALLARHDVALIEDDVYSELYFGHEKPLPAKAFDRHDNVLHCSSFSKNLVAGFRVGWVAAGKHAQRIQRLQLMSTLSTSAPMQQALATYLGTRSYDRHLRRLRQVLEQRKNLARQVLKRYLPPGAQINDSRGGYFLWVELPKQVNTTELYYRALEKNISIAPGKMFSSSEQYANYFRFNTAWWDESQEAAVATLGSLITELLISP</sequence>
<dbReference type="RefSeq" id="WP_062745884.1">
    <property type="nucleotide sequence ID" value="NZ_CP082141.1"/>
</dbReference>
<dbReference type="Gene3D" id="3.40.640.10">
    <property type="entry name" value="Type I PLP-dependent aspartate aminotransferase-like (Major domain)"/>
    <property type="match status" value="1"/>
</dbReference>
<dbReference type="InterPro" id="IPR015422">
    <property type="entry name" value="PyrdxlP-dep_Trfase_small"/>
</dbReference>
<keyword evidence="12" id="KW-1185">Reference proteome</keyword>